<reference evidence="2" key="2">
    <citation type="submission" date="2021-03" db="UniProtKB">
        <authorList>
            <consortium name="EnsemblPlants"/>
        </authorList>
    </citation>
    <scope>IDENTIFICATION</scope>
</reference>
<reference evidence="2" key="1">
    <citation type="journal article" date="2017" name="Nature">
        <title>The genome of Chenopodium quinoa.</title>
        <authorList>
            <person name="Jarvis D.E."/>
            <person name="Ho Y.S."/>
            <person name="Lightfoot D.J."/>
            <person name="Schmoeckel S.M."/>
            <person name="Li B."/>
            <person name="Borm T.J.A."/>
            <person name="Ohyanagi H."/>
            <person name="Mineta K."/>
            <person name="Michell C.T."/>
            <person name="Saber N."/>
            <person name="Kharbatia N.M."/>
            <person name="Rupper R.R."/>
            <person name="Sharp A.R."/>
            <person name="Dally N."/>
            <person name="Boughton B.A."/>
            <person name="Woo Y.H."/>
            <person name="Gao G."/>
            <person name="Schijlen E.G.W.M."/>
            <person name="Guo X."/>
            <person name="Momin A.A."/>
            <person name="Negrao S."/>
            <person name="Al-Babili S."/>
            <person name="Gehring C."/>
            <person name="Roessner U."/>
            <person name="Jung C."/>
            <person name="Murphy K."/>
            <person name="Arold S.T."/>
            <person name="Gojobori T."/>
            <person name="van der Linden C.G."/>
            <person name="van Loo E.N."/>
            <person name="Jellen E.N."/>
            <person name="Maughan P.J."/>
            <person name="Tester M."/>
        </authorList>
    </citation>
    <scope>NUCLEOTIDE SEQUENCE [LARGE SCALE GENOMIC DNA]</scope>
    <source>
        <strain evidence="2">cv. PI 614886</strain>
    </source>
</reference>
<dbReference type="OMA" id="VEKAANC"/>
<keyword evidence="3" id="KW-1185">Reference proteome</keyword>
<dbReference type="Gramene" id="AUR62016784-RA">
    <property type="protein sequence ID" value="AUR62016784-RA:cds"/>
    <property type="gene ID" value="AUR62016784"/>
</dbReference>
<dbReference type="AlphaFoldDB" id="A0A803LPA5"/>
<feature type="compositionally biased region" description="Basic and acidic residues" evidence="1">
    <location>
        <begin position="10"/>
        <end position="22"/>
    </location>
</feature>
<name>A0A803LPA5_CHEQI</name>
<dbReference type="EnsemblPlants" id="AUR62016784-RA">
    <property type="protein sequence ID" value="AUR62016784-RA:cds"/>
    <property type="gene ID" value="AUR62016784"/>
</dbReference>
<dbReference type="PANTHER" id="PTHR36035:SF1">
    <property type="entry name" value="PROTEIN DISULFIDE-ISOMERASE SCO2"/>
    <property type="match status" value="1"/>
</dbReference>
<dbReference type="PANTHER" id="PTHR36035">
    <property type="entry name" value="PROTEIN DISULFIDE-ISOMERASE SCO2"/>
    <property type="match status" value="1"/>
</dbReference>
<evidence type="ECO:0000256" key="1">
    <source>
        <dbReference type="SAM" id="MobiDB-lite"/>
    </source>
</evidence>
<dbReference type="Proteomes" id="UP000596660">
    <property type="component" value="Unplaced"/>
</dbReference>
<dbReference type="GO" id="GO:0009535">
    <property type="term" value="C:chloroplast thylakoid membrane"/>
    <property type="evidence" value="ECO:0007669"/>
    <property type="project" value="EnsemblPlants"/>
</dbReference>
<dbReference type="InterPro" id="IPR037477">
    <property type="entry name" value="SCO2"/>
</dbReference>
<proteinExistence type="predicted"/>
<organism evidence="2 3">
    <name type="scientific">Chenopodium quinoa</name>
    <name type="common">Quinoa</name>
    <dbReference type="NCBI Taxonomy" id="63459"/>
    <lineage>
        <taxon>Eukaryota</taxon>
        <taxon>Viridiplantae</taxon>
        <taxon>Streptophyta</taxon>
        <taxon>Embryophyta</taxon>
        <taxon>Tracheophyta</taxon>
        <taxon>Spermatophyta</taxon>
        <taxon>Magnoliopsida</taxon>
        <taxon>eudicotyledons</taxon>
        <taxon>Gunneridae</taxon>
        <taxon>Pentapetalae</taxon>
        <taxon>Caryophyllales</taxon>
        <taxon>Chenopodiaceae</taxon>
        <taxon>Chenopodioideae</taxon>
        <taxon>Atripliceae</taxon>
        <taxon>Chenopodium</taxon>
    </lineage>
</organism>
<dbReference type="GO" id="GO:0003756">
    <property type="term" value="F:protein disulfide isomerase activity"/>
    <property type="evidence" value="ECO:0007669"/>
    <property type="project" value="EnsemblPlants"/>
</dbReference>
<dbReference type="GO" id="GO:0009658">
    <property type="term" value="P:chloroplast organization"/>
    <property type="evidence" value="ECO:0007669"/>
    <property type="project" value="EnsemblPlants"/>
</dbReference>
<accession>A0A803LPA5</accession>
<feature type="region of interest" description="Disordered" evidence="1">
    <location>
        <begin position="1"/>
        <end position="33"/>
    </location>
</feature>
<protein>
    <submittedName>
        <fullName evidence="2">Uncharacterized protein</fullName>
    </submittedName>
</protein>
<evidence type="ECO:0000313" key="2">
    <source>
        <dbReference type="EnsemblPlants" id="AUR62016784-RA:cds"/>
    </source>
</evidence>
<evidence type="ECO:0000313" key="3">
    <source>
        <dbReference type="Proteomes" id="UP000596660"/>
    </source>
</evidence>
<sequence>MLNGKREKKWSRNRESYLRDDSEPLPLPMTFSDITPTSLEEIDRRLRCDPQLEDCKVPVFEWVGKCRSCQGSGYVNYYNKRGKTTCKCIPCMGVGYVQKISARKEFESMED</sequence>